<accession>A0A7W9AL98</accession>
<protein>
    <submittedName>
        <fullName evidence="1">Uncharacterized protein</fullName>
    </submittedName>
</protein>
<evidence type="ECO:0000313" key="1">
    <source>
        <dbReference type="EMBL" id="MBB5687764.1"/>
    </source>
</evidence>
<organism evidence="1 2">
    <name type="scientific">Sphingobium boeckii</name>
    <dbReference type="NCBI Taxonomy" id="1082345"/>
    <lineage>
        <taxon>Bacteria</taxon>
        <taxon>Pseudomonadati</taxon>
        <taxon>Pseudomonadota</taxon>
        <taxon>Alphaproteobacteria</taxon>
        <taxon>Sphingomonadales</taxon>
        <taxon>Sphingomonadaceae</taxon>
        <taxon>Sphingobium</taxon>
    </lineage>
</organism>
<keyword evidence="2" id="KW-1185">Reference proteome</keyword>
<dbReference type="AlphaFoldDB" id="A0A7W9AL98"/>
<evidence type="ECO:0000313" key="2">
    <source>
        <dbReference type="Proteomes" id="UP000549617"/>
    </source>
</evidence>
<dbReference type="RefSeq" id="WP_184022005.1">
    <property type="nucleotide sequence ID" value="NZ_JACIJC010000008.1"/>
</dbReference>
<dbReference type="EMBL" id="JACIJC010000008">
    <property type="protein sequence ID" value="MBB5687764.1"/>
    <property type="molecule type" value="Genomic_DNA"/>
</dbReference>
<comment type="caution">
    <text evidence="1">The sequence shown here is derived from an EMBL/GenBank/DDBJ whole genome shotgun (WGS) entry which is preliminary data.</text>
</comment>
<gene>
    <name evidence="1" type="ORF">FHS49_003810</name>
</gene>
<sequence length="102" mass="11471">MAPAFSRDGILGRATRALLDKEFRGRSLSILKAFPLEYEDEVTDANAAMFELRRRAMNRHYAKMLGVKPLTKSDDQIGWMYEIPAHFSAHIEPSSVDEADAG</sequence>
<dbReference type="Proteomes" id="UP000549617">
    <property type="component" value="Unassembled WGS sequence"/>
</dbReference>
<proteinExistence type="predicted"/>
<reference evidence="1 2" key="1">
    <citation type="submission" date="2020-08" db="EMBL/GenBank/DDBJ databases">
        <title>Genomic Encyclopedia of Type Strains, Phase IV (KMG-IV): sequencing the most valuable type-strain genomes for metagenomic binning, comparative biology and taxonomic classification.</title>
        <authorList>
            <person name="Goeker M."/>
        </authorList>
    </citation>
    <scope>NUCLEOTIDE SEQUENCE [LARGE SCALE GENOMIC DNA]</scope>
    <source>
        <strain evidence="1 2">DSM 25079</strain>
    </source>
</reference>
<name>A0A7W9AL98_9SPHN</name>